<evidence type="ECO:0000313" key="2">
    <source>
        <dbReference type="EMBL" id="AFK06826.1"/>
    </source>
</evidence>
<evidence type="ECO:0000256" key="1">
    <source>
        <dbReference type="SAM" id="MobiDB-lite"/>
    </source>
</evidence>
<dbReference type="Proteomes" id="UP000002881">
    <property type="component" value="Chromosome"/>
</dbReference>
<accession>I2F4H3</accession>
<dbReference type="EMBL" id="CP003532">
    <property type="protein sequence ID" value="AFK06826.1"/>
    <property type="molecule type" value="Genomic_DNA"/>
</dbReference>
<sequence length="158" mass="18087">MLSLRSSSFIRKADRHEVSTFSLTATIIVVKSFLRIQVIAYISTTDHRSRSVPIFRSQRLAISVKRVFDGRSRIGALRDDSKGESRDGTLKRHPDNAPGQDPYPSRKRDRPHDPVSPYFRLQRLAFSEKRVFDGRSRTGALRDDRPLSKARTDFSISL</sequence>
<keyword evidence="3" id="KW-1185">Reference proteome</keyword>
<feature type="compositionally biased region" description="Basic and acidic residues" evidence="1">
    <location>
        <begin position="104"/>
        <end position="113"/>
    </location>
</feature>
<dbReference type="HOGENOM" id="CLU_1667324_0_0_0"/>
<name>I2F4H3_9BACT</name>
<feature type="region of interest" description="Disordered" evidence="1">
    <location>
        <begin position="135"/>
        <end position="158"/>
    </location>
</feature>
<feature type="compositionally biased region" description="Basic and acidic residues" evidence="1">
    <location>
        <begin position="135"/>
        <end position="152"/>
    </location>
</feature>
<dbReference type="KEGG" id="mpg:Theba_1121"/>
<feature type="compositionally biased region" description="Basic and acidic residues" evidence="1">
    <location>
        <begin position="75"/>
        <end position="95"/>
    </location>
</feature>
<dbReference type="AlphaFoldDB" id="I2F4H3"/>
<reference evidence="2 3" key="1">
    <citation type="journal article" date="2012" name="Genome Biol. Evol.">
        <title>Genome Sequence of the Mesophilic Thermotogales Bacterium Mesotoga prima MesG1.Ag.4.2 Reveals the Largest Thermotogales Genome To Date.</title>
        <authorList>
            <person name="Zhaxybayeva O."/>
            <person name="Swithers K.S."/>
            <person name="Foght J."/>
            <person name="Green A.G."/>
            <person name="Bruce D."/>
            <person name="Detter C."/>
            <person name="Han S."/>
            <person name="Teshima H."/>
            <person name="Han J."/>
            <person name="Woyke T."/>
            <person name="Pitluck S."/>
            <person name="Nolan M."/>
            <person name="Ivanova N."/>
            <person name="Pati A."/>
            <person name="Land M.L."/>
            <person name="Dlutek M."/>
            <person name="Doolittle W.F."/>
            <person name="Noll K.M."/>
            <person name="Nesbo C.L."/>
        </authorList>
    </citation>
    <scope>NUCLEOTIDE SEQUENCE [LARGE SCALE GENOMIC DNA]</scope>
    <source>
        <strain evidence="3">mesG1.Ag.4.2</strain>
    </source>
</reference>
<protein>
    <submittedName>
        <fullName evidence="2">Uncharacterized protein</fullName>
    </submittedName>
</protein>
<evidence type="ECO:0000313" key="3">
    <source>
        <dbReference type="Proteomes" id="UP000002881"/>
    </source>
</evidence>
<proteinExistence type="predicted"/>
<gene>
    <name evidence="2" type="ORF">Theba_1121</name>
</gene>
<organism evidence="2 3">
    <name type="scientific">Mesotoga prima MesG1.Ag.4.2</name>
    <dbReference type="NCBI Taxonomy" id="660470"/>
    <lineage>
        <taxon>Bacteria</taxon>
        <taxon>Thermotogati</taxon>
        <taxon>Thermotogota</taxon>
        <taxon>Thermotogae</taxon>
        <taxon>Kosmotogales</taxon>
        <taxon>Kosmotogaceae</taxon>
        <taxon>Mesotoga</taxon>
    </lineage>
</organism>
<feature type="region of interest" description="Disordered" evidence="1">
    <location>
        <begin position="75"/>
        <end position="114"/>
    </location>
</feature>